<organism evidence="3 4">
    <name type="scientific">Streptomyces thermocarboxydovorans</name>
    <dbReference type="NCBI Taxonomy" id="59298"/>
    <lineage>
        <taxon>Bacteria</taxon>
        <taxon>Bacillati</taxon>
        <taxon>Actinomycetota</taxon>
        <taxon>Actinomycetes</taxon>
        <taxon>Kitasatosporales</taxon>
        <taxon>Streptomycetaceae</taxon>
        <taxon>Streptomyces</taxon>
    </lineage>
</organism>
<accession>A0ABP3SWW6</accession>
<feature type="domain" description="IclR-ED" evidence="2">
    <location>
        <begin position="1"/>
        <end position="87"/>
    </location>
</feature>
<dbReference type="Proteomes" id="UP001500724">
    <property type="component" value="Unassembled WGS sequence"/>
</dbReference>
<evidence type="ECO:0000313" key="3">
    <source>
        <dbReference type="EMBL" id="GAA0667532.1"/>
    </source>
</evidence>
<protein>
    <recommendedName>
        <fullName evidence="2">IclR-ED domain-containing protein</fullName>
    </recommendedName>
</protein>
<keyword evidence="4" id="KW-1185">Reference proteome</keyword>
<evidence type="ECO:0000313" key="4">
    <source>
        <dbReference type="Proteomes" id="UP001500724"/>
    </source>
</evidence>
<evidence type="ECO:0000256" key="1">
    <source>
        <dbReference type="SAM" id="MobiDB-lite"/>
    </source>
</evidence>
<evidence type="ECO:0000259" key="2">
    <source>
        <dbReference type="PROSITE" id="PS51078"/>
    </source>
</evidence>
<reference evidence="4" key="1">
    <citation type="journal article" date="2019" name="Int. J. Syst. Evol. Microbiol.">
        <title>The Global Catalogue of Microorganisms (GCM) 10K type strain sequencing project: providing services to taxonomists for standard genome sequencing and annotation.</title>
        <authorList>
            <consortium name="The Broad Institute Genomics Platform"/>
            <consortium name="The Broad Institute Genome Sequencing Center for Infectious Disease"/>
            <person name="Wu L."/>
            <person name="Ma J."/>
        </authorList>
    </citation>
    <scope>NUCLEOTIDE SEQUENCE [LARGE SCALE GENOMIC DNA]</scope>
    <source>
        <strain evidence="4">JCM 10367</strain>
    </source>
</reference>
<dbReference type="EMBL" id="BAAAGU010000075">
    <property type="protein sequence ID" value="GAA0667532.1"/>
    <property type="molecule type" value="Genomic_DNA"/>
</dbReference>
<sequence length="87" mass="9182">MREAAAAELRRLADAAGATAFVTALESDDAVAVSVVEPTHLFAHVAYRPGLRHPVDRGASGIAVLAGRPPVRRSARRSPRPATADMR</sequence>
<dbReference type="SUPFAM" id="SSF55781">
    <property type="entry name" value="GAF domain-like"/>
    <property type="match status" value="1"/>
</dbReference>
<comment type="caution">
    <text evidence="3">The sequence shown here is derived from an EMBL/GenBank/DDBJ whole genome shotgun (WGS) entry which is preliminary data.</text>
</comment>
<name>A0ABP3SWW6_9ACTN</name>
<dbReference type="InterPro" id="IPR014757">
    <property type="entry name" value="Tscrpt_reg_IclR_C"/>
</dbReference>
<dbReference type="InterPro" id="IPR029016">
    <property type="entry name" value="GAF-like_dom_sf"/>
</dbReference>
<proteinExistence type="predicted"/>
<feature type="compositionally biased region" description="Basic residues" evidence="1">
    <location>
        <begin position="70"/>
        <end position="79"/>
    </location>
</feature>
<dbReference type="Gene3D" id="3.30.450.40">
    <property type="match status" value="1"/>
</dbReference>
<feature type="region of interest" description="Disordered" evidence="1">
    <location>
        <begin position="66"/>
        <end position="87"/>
    </location>
</feature>
<gene>
    <name evidence="3" type="ORF">GCM10009535_54250</name>
</gene>
<dbReference type="PROSITE" id="PS51078">
    <property type="entry name" value="ICLR_ED"/>
    <property type="match status" value="1"/>
</dbReference>